<reference evidence="2" key="1">
    <citation type="submission" date="2015-06" db="EMBL/GenBank/DDBJ databases">
        <title>Expansion of signal transduction pathways in fungi by whole-genome duplication.</title>
        <authorList>
            <consortium name="DOE Joint Genome Institute"/>
            <person name="Corrochano L.M."/>
            <person name="Kuo A."/>
            <person name="Marcet-Houben M."/>
            <person name="Polaino S."/>
            <person name="Salamov A."/>
            <person name="Villalobos J.M."/>
            <person name="Alvarez M.I."/>
            <person name="Avalos J."/>
            <person name="Benito E.P."/>
            <person name="Benoit I."/>
            <person name="Burger G."/>
            <person name="Camino L.P."/>
            <person name="Canovas D."/>
            <person name="Cerda-Olmedo E."/>
            <person name="Cheng J.-F."/>
            <person name="Dominguez A."/>
            <person name="Elias M."/>
            <person name="Eslava A.P."/>
            <person name="Glaser F."/>
            <person name="Grimwood J."/>
            <person name="Gutierrez G."/>
            <person name="Heitman J."/>
            <person name="Henrissat B."/>
            <person name="Iturriaga E.A."/>
            <person name="Lang B.F."/>
            <person name="Lavin J.L."/>
            <person name="Lee S."/>
            <person name="Li W."/>
            <person name="Lindquist E."/>
            <person name="Lopez-Garcia S."/>
            <person name="Luque E.M."/>
            <person name="Marcos A.T."/>
            <person name="Martin J."/>
            <person name="McCluskey K."/>
            <person name="Medina H.R."/>
            <person name="Miralles-Duran A."/>
            <person name="Miyazaki A."/>
            <person name="Munoz-Torres E."/>
            <person name="Oguiza J.A."/>
            <person name="Ohm R."/>
            <person name="Olmedo M."/>
            <person name="Orejas M."/>
            <person name="Ortiz-Castellanos L."/>
            <person name="Pisabarro A.G."/>
            <person name="Rodriguez-Romero J."/>
            <person name="Ruiz-Herrera J."/>
            <person name="Ruiz-Vazquez R."/>
            <person name="Sanz C."/>
            <person name="Schackwitz W."/>
            <person name="Schmutz J."/>
            <person name="Shahriari M."/>
            <person name="Shelest E."/>
            <person name="Silva-Franco F."/>
            <person name="Soanes D."/>
            <person name="Syed K."/>
            <person name="Tagua V.G."/>
            <person name="Talbot N.J."/>
            <person name="Thon M."/>
            <person name="De vries R.P."/>
            <person name="Wiebenga A."/>
            <person name="Yadav J.S."/>
            <person name="Braun E.L."/>
            <person name="Baker S."/>
            <person name="Garre V."/>
            <person name="Horwitz B."/>
            <person name="Torres-Martinez S."/>
            <person name="Idnurm A."/>
            <person name="Herrera-Estrella A."/>
            <person name="Gabaldon T."/>
            <person name="Grigoriev I.V."/>
        </authorList>
    </citation>
    <scope>NUCLEOTIDE SEQUENCE [LARGE SCALE GENOMIC DNA]</scope>
    <source>
        <strain evidence="2">NRRL 1555(-)</strain>
    </source>
</reference>
<gene>
    <name evidence="1" type="ORF">PHYBLDRAFT_153595</name>
</gene>
<name>A0A162W8H2_PHYB8</name>
<dbReference type="OrthoDB" id="3039677at2759"/>
<sequence>MITHIFYSLYTFFTSPKPKLVDTMCDMYNGAVWKELKNSNSISFVEQPCLLMLTLNIDWFQPFDKVTYSCVAIYLTINNLPCSDLFRAKNLILIELMPGPEKPKTNKINN</sequence>
<protein>
    <submittedName>
        <fullName evidence="1">Uncharacterized protein</fullName>
    </submittedName>
</protein>
<proteinExistence type="predicted"/>
<dbReference type="InParanoid" id="A0A162W8H2"/>
<dbReference type="EMBL" id="KV441029">
    <property type="protein sequence ID" value="OAD65345.1"/>
    <property type="molecule type" value="Genomic_DNA"/>
</dbReference>
<organism evidence="1 2">
    <name type="scientific">Phycomyces blakesleeanus (strain ATCC 8743b / DSM 1359 / FGSC 10004 / NBRC 33097 / NRRL 1555)</name>
    <dbReference type="NCBI Taxonomy" id="763407"/>
    <lineage>
        <taxon>Eukaryota</taxon>
        <taxon>Fungi</taxon>
        <taxon>Fungi incertae sedis</taxon>
        <taxon>Mucoromycota</taxon>
        <taxon>Mucoromycotina</taxon>
        <taxon>Mucoromycetes</taxon>
        <taxon>Mucorales</taxon>
        <taxon>Phycomycetaceae</taxon>
        <taxon>Phycomyces</taxon>
    </lineage>
</organism>
<evidence type="ECO:0000313" key="2">
    <source>
        <dbReference type="Proteomes" id="UP000077315"/>
    </source>
</evidence>
<dbReference type="AlphaFoldDB" id="A0A162W8H2"/>
<dbReference type="STRING" id="763407.A0A162W8H2"/>
<dbReference type="Proteomes" id="UP000077315">
    <property type="component" value="Unassembled WGS sequence"/>
</dbReference>
<keyword evidence="2" id="KW-1185">Reference proteome</keyword>
<dbReference type="GeneID" id="28994107"/>
<evidence type="ECO:0000313" key="1">
    <source>
        <dbReference type="EMBL" id="OAD65345.1"/>
    </source>
</evidence>
<dbReference type="RefSeq" id="XP_018283385.1">
    <property type="nucleotide sequence ID" value="XM_018433201.1"/>
</dbReference>
<dbReference type="VEuPathDB" id="FungiDB:PHYBLDRAFT_153595"/>
<accession>A0A162W8H2</accession>